<reference evidence="2" key="2">
    <citation type="submission" date="2021-03" db="UniProtKB">
        <authorList>
            <consortium name="EnsemblPlants"/>
        </authorList>
    </citation>
    <scope>IDENTIFICATION</scope>
</reference>
<evidence type="ECO:0000313" key="2">
    <source>
        <dbReference type="EnsemblPlants" id="cds.evm.model.01.3051"/>
    </source>
</evidence>
<sequence length="238" mass="27311">MRMLTTRVSLPDPSESRKDISHPALGKHMLTQGTQEGILAEGNQLATILEESPPDTPKKSNRKRKVRASPCVQKVNDSIWKMDQKENYLRSYEMLESYATGAGLLYILGLMWHRMATPEECASVSTDGFSAWMKRVPTLHLSFQLIDFVPRSAEIEEMTKKKAEYKTLLNQLKVEEFVTTPLLWRHGLIVAFQSIDYVSYRGHSQTPKDFRDELARDLAKLVMEAAKEDHILEESWKL</sequence>
<dbReference type="AlphaFoldDB" id="A0A803NNI1"/>
<feature type="region of interest" description="Disordered" evidence="1">
    <location>
        <begin position="1"/>
        <end position="24"/>
    </location>
</feature>
<organism evidence="2 3">
    <name type="scientific">Cannabis sativa</name>
    <name type="common">Hemp</name>
    <name type="synonym">Marijuana</name>
    <dbReference type="NCBI Taxonomy" id="3483"/>
    <lineage>
        <taxon>Eukaryota</taxon>
        <taxon>Viridiplantae</taxon>
        <taxon>Streptophyta</taxon>
        <taxon>Embryophyta</taxon>
        <taxon>Tracheophyta</taxon>
        <taxon>Spermatophyta</taxon>
        <taxon>Magnoliopsida</taxon>
        <taxon>eudicotyledons</taxon>
        <taxon>Gunneridae</taxon>
        <taxon>Pentapetalae</taxon>
        <taxon>rosids</taxon>
        <taxon>fabids</taxon>
        <taxon>Rosales</taxon>
        <taxon>Cannabaceae</taxon>
        <taxon>Cannabis</taxon>
    </lineage>
</organism>
<accession>A0A803NNI1</accession>
<keyword evidence="3" id="KW-1185">Reference proteome</keyword>
<dbReference type="EMBL" id="UZAU01000083">
    <property type="status" value="NOT_ANNOTATED_CDS"/>
    <property type="molecule type" value="Genomic_DNA"/>
</dbReference>
<dbReference type="EnsemblPlants" id="evm.model.01.3051">
    <property type="protein sequence ID" value="cds.evm.model.01.3051"/>
    <property type="gene ID" value="evm.TU.01.3051"/>
</dbReference>
<feature type="region of interest" description="Disordered" evidence="1">
    <location>
        <begin position="49"/>
        <end position="68"/>
    </location>
</feature>
<dbReference type="Proteomes" id="UP000596661">
    <property type="component" value="Chromosome 1"/>
</dbReference>
<proteinExistence type="predicted"/>
<name>A0A803NNI1_CANSA</name>
<evidence type="ECO:0000256" key="1">
    <source>
        <dbReference type="SAM" id="MobiDB-lite"/>
    </source>
</evidence>
<reference evidence="2" key="1">
    <citation type="submission" date="2018-11" db="EMBL/GenBank/DDBJ databases">
        <authorList>
            <person name="Grassa J C."/>
        </authorList>
    </citation>
    <scope>NUCLEOTIDE SEQUENCE [LARGE SCALE GENOMIC DNA]</scope>
</reference>
<protein>
    <submittedName>
        <fullName evidence="2">Uncharacterized protein</fullName>
    </submittedName>
</protein>
<dbReference type="Gramene" id="evm.model.01.3051">
    <property type="protein sequence ID" value="cds.evm.model.01.3051"/>
    <property type="gene ID" value="evm.TU.01.3051"/>
</dbReference>
<evidence type="ECO:0000313" key="3">
    <source>
        <dbReference type="Proteomes" id="UP000596661"/>
    </source>
</evidence>